<protein>
    <submittedName>
        <fullName evidence="2">Uncharacterized protein</fullName>
    </submittedName>
</protein>
<dbReference type="Proteomes" id="UP001600165">
    <property type="component" value="Unassembled WGS sequence"/>
</dbReference>
<accession>A0ABW6IF77</accession>
<keyword evidence="1" id="KW-0472">Membrane</keyword>
<evidence type="ECO:0000313" key="2">
    <source>
        <dbReference type="EMBL" id="MFE4106835.1"/>
    </source>
</evidence>
<keyword evidence="3" id="KW-1185">Reference proteome</keyword>
<dbReference type="RefSeq" id="WP_377964976.1">
    <property type="nucleotide sequence ID" value="NZ_JBHZOL010000073.1"/>
</dbReference>
<evidence type="ECO:0000313" key="3">
    <source>
        <dbReference type="Proteomes" id="UP001600165"/>
    </source>
</evidence>
<keyword evidence="1" id="KW-1133">Transmembrane helix</keyword>
<name>A0ABW6IF77_9CYAN</name>
<organism evidence="2 3">
    <name type="scientific">Almyronema epifaneia S1</name>
    <dbReference type="NCBI Taxonomy" id="2991925"/>
    <lineage>
        <taxon>Bacteria</taxon>
        <taxon>Bacillati</taxon>
        <taxon>Cyanobacteriota</taxon>
        <taxon>Cyanophyceae</taxon>
        <taxon>Nodosilineales</taxon>
        <taxon>Nodosilineaceae</taxon>
        <taxon>Almyronema</taxon>
        <taxon>Almyronema epifaneia</taxon>
    </lineage>
</organism>
<evidence type="ECO:0000256" key="1">
    <source>
        <dbReference type="SAM" id="Phobius"/>
    </source>
</evidence>
<dbReference type="EMBL" id="JBHZOL010000073">
    <property type="protein sequence ID" value="MFE4106835.1"/>
    <property type="molecule type" value="Genomic_DNA"/>
</dbReference>
<keyword evidence="1" id="KW-0812">Transmembrane</keyword>
<sequence>MSLLVLFCLLLISLALTACFDVLPELLISWLSPPRWVGWVAIVAIVAWLAGE</sequence>
<reference evidence="2 3" key="1">
    <citation type="submission" date="2024-10" db="EMBL/GenBank/DDBJ databases">
        <authorList>
            <person name="Ratan Roy A."/>
            <person name="Morales Sandoval P.H."/>
            <person name="De Los Santos Villalobos S."/>
            <person name="Chakraborty S."/>
            <person name="Mukherjee J."/>
        </authorList>
    </citation>
    <scope>NUCLEOTIDE SEQUENCE [LARGE SCALE GENOMIC DNA]</scope>
    <source>
        <strain evidence="2 3">S1</strain>
    </source>
</reference>
<feature type="transmembrane region" description="Helical" evidence="1">
    <location>
        <begin position="35"/>
        <end position="51"/>
    </location>
</feature>
<proteinExistence type="predicted"/>
<gene>
    <name evidence="2" type="ORF">ACFVKH_11140</name>
</gene>
<comment type="caution">
    <text evidence="2">The sequence shown here is derived from an EMBL/GenBank/DDBJ whole genome shotgun (WGS) entry which is preliminary data.</text>
</comment>